<dbReference type="EMBL" id="JAUJYO010000016">
    <property type="protein sequence ID" value="KAK1294209.1"/>
    <property type="molecule type" value="Genomic_DNA"/>
</dbReference>
<evidence type="ECO:0000313" key="4">
    <source>
        <dbReference type="EMBL" id="KAK1294209.1"/>
    </source>
</evidence>
<protein>
    <submittedName>
        <fullName evidence="4">Cytochrome P450 71A1</fullName>
    </submittedName>
</protein>
<keyword evidence="2" id="KW-0479">Metal-binding</keyword>
<evidence type="ECO:0000313" key="5">
    <source>
        <dbReference type="Proteomes" id="UP001180020"/>
    </source>
</evidence>
<reference evidence="4" key="1">
    <citation type="journal article" date="2023" name="Nat. Commun.">
        <title>Diploid and tetraploid genomes of Acorus and the evolution of monocots.</title>
        <authorList>
            <person name="Ma L."/>
            <person name="Liu K.W."/>
            <person name="Li Z."/>
            <person name="Hsiao Y.Y."/>
            <person name="Qi Y."/>
            <person name="Fu T."/>
            <person name="Tang G.D."/>
            <person name="Zhang D."/>
            <person name="Sun W.H."/>
            <person name="Liu D.K."/>
            <person name="Li Y."/>
            <person name="Chen G.Z."/>
            <person name="Liu X.D."/>
            <person name="Liao X.Y."/>
            <person name="Jiang Y.T."/>
            <person name="Yu X."/>
            <person name="Hao Y."/>
            <person name="Huang J."/>
            <person name="Zhao X.W."/>
            <person name="Ke S."/>
            <person name="Chen Y.Y."/>
            <person name="Wu W.L."/>
            <person name="Hsu J.L."/>
            <person name="Lin Y.F."/>
            <person name="Huang M.D."/>
            <person name="Li C.Y."/>
            <person name="Huang L."/>
            <person name="Wang Z.W."/>
            <person name="Zhao X."/>
            <person name="Zhong W.Y."/>
            <person name="Peng D.H."/>
            <person name="Ahmad S."/>
            <person name="Lan S."/>
            <person name="Zhang J.S."/>
            <person name="Tsai W.C."/>
            <person name="Van de Peer Y."/>
            <person name="Liu Z.J."/>
        </authorList>
    </citation>
    <scope>NUCLEOTIDE SEQUENCE</scope>
    <source>
        <strain evidence="4">CP</strain>
    </source>
</reference>
<dbReference type="GO" id="GO:0020037">
    <property type="term" value="F:heme binding"/>
    <property type="evidence" value="ECO:0007669"/>
    <property type="project" value="InterPro"/>
</dbReference>
<dbReference type="InterPro" id="IPR036396">
    <property type="entry name" value="Cyt_P450_sf"/>
</dbReference>
<dbReference type="Proteomes" id="UP001180020">
    <property type="component" value="Unassembled WGS sequence"/>
</dbReference>
<accession>A0AAV9D0D4</accession>
<evidence type="ECO:0000256" key="3">
    <source>
        <dbReference type="ARBA" id="ARBA00023004"/>
    </source>
</evidence>
<dbReference type="SUPFAM" id="SSF48264">
    <property type="entry name" value="Cytochrome P450"/>
    <property type="match status" value="1"/>
</dbReference>
<dbReference type="GO" id="GO:0005506">
    <property type="term" value="F:iron ion binding"/>
    <property type="evidence" value="ECO:0007669"/>
    <property type="project" value="InterPro"/>
</dbReference>
<dbReference type="PANTHER" id="PTHR47955">
    <property type="entry name" value="CYTOCHROME P450 FAMILY 71 PROTEIN"/>
    <property type="match status" value="1"/>
</dbReference>
<gene>
    <name evidence="4" type="primary">CYP71A1</name>
    <name evidence="4" type="ORF">QJS10_CPA16g00356</name>
</gene>
<dbReference type="PANTHER" id="PTHR47955:SF15">
    <property type="entry name" value="CYTOCHROME P450 71A2-LIKE"/>
    <property type="match status" value="1"/>
</dbReference>
<comment type="caution">
    <text evidence="4">The sequence shown here is derived from an EMBL/GenBank/DDBJ whole genome shotgun (WGS) entry which is preliminary data.</text>
</comment>
<dbReference type="AlphaFoldDB" id="A0AAV9D0D4"/>
<dbReference type="Gene3D" id="1.10.630.10">
    <property type="entry name" value="Cytochrome P450"/>
    <property type="match status" value="1"/>
</dbReference>
<proteinExistence type="inferred from homology"/>
<sequence length="100" mass="11004">MLTEFLDLLGTFDVGDFIPSLAWVSGLNGFDARVRKNIEELDACFERVIEGHIQCRQDCDDRENILDVLLALQNDSSVGIALSSDSIKALIMESINVTGS</sequence>
<evidence type="ECO:0000256" key="1">
    <source>
        <dbReference type="ARBA" id="ARBA00010617"/>
    </source>
</evidence>
<dbReference type="GO" id="GO:0016705">
    <property type="term" value="F:oxidoreductase activity, acting on paired donors, with incorporation or reduction of molecular oxygen"/>
    <property type="evidence" value="ECO:0007669"/>
    <property type="project" value="InterPro"/>
</dbReference>
<reference evidence="4" key="2">
    <citation type="submission" date="2023-06" db="EMBL/GenBank/DDBJ databases">
        <authorList>
            <person name="Ma L."/>
            <person name="Liu K.-W."/>
            <person name="Li Z."/>
            <person name="Hsiao Y.-Y."/>
            <person name="Qi Y."/>
            <person name="Fu T."/>
            <person name="Tang G."/>
            <person name="Zhang D."/>
            <person name="Sun W.-H."/>
            <person name="Liu D.-K."/>
            <person name="Li Y."/>
            <person name="Chen G.-Z."/>
            <person name="Liu X.-D."/>
            <person name="Liao X.-Y."/>
            <person name="Jiang Y.-T."/>
            <person name="Yu X."/>
            <person name="Hao Y."/>
            <person name="Huang J."/>
            <person name="Zhao X.-W."/>
            <person name="Ke S."/>
            <person name="Chen Y.-Y."/>
            <person name="Wu W.-L."/>
            <person name="Hsu J.-L."/>
            <person name="Lin Y.-F."/>
            <person name="Huang M.-D."/>
            <person name="Li C.-Y."/>
            <person name="Huang L."/>
            <person name="Wang Z.-W."/>
            <person name="Zhao X."/>
            <person name="Zhong W.-Y."/>
            <person name="Peng D.-H."/>
            <person name="Ahmad S."/>
            <person name="Lan S."/>
            <person name="Zhang J.-S."/>
            <person name="Tsai W.-C."/>
            <person name="Van De Peer Y."/>
            <person name="Liu Z.-J."/>
        </authorList>
    </citation>
    <scope>NUCLEOTIDE SEQUENCE</scope>
    <source>
        <strain evidence="4">CP</strain>
        <tissue evidence="4">Leaves</tissue>
    </source>
</reference>
<keyword evidence="5" id="KW-1185">Reference proteome</keyword>
<organism evidence="4 5">
    <name type="scientific">Acorus calamus</name>
    <name type="common">Sweet flag</name>
    <dbReference type="NCBI Taxonomy" id="4465"/>
    <lineage>
        <taxon>Eukaryota</taxon>
        <taxon>Viridiplantae</taxon>
        <taxon>Streptophyta</taxon>
        <taxon>Embryophyta</taxon>
        <taxon>Tracheophyta</taxon>
        <taxon>Spermatophyta</taxon>
        <taxon>Magnoliopsida</taxon>
        <taxon>Liliopsida</taxon>
        <taxon>Acoraceae</taxon>
        <taxon>Acorus</taxon>
    </lineage>
</organism>
<name>A0AAV9D0D4_ACOCL</name>
<dbReference type="GO" id="GO:0004497">
    <property type="term" value="F:monooxygenase activity"/>
    <property type="evidence" value="ECO:0007669"/>
    <property type="project" value="InterPro"/>
</dbReference>
<keyword evidence="3" id="KW-0408">Iron</keyword>
<comment type="similarity">
    <text evidence="1">Belongs to the cytochrome P450 family.</text>
</comment>
<evidence type="ECO:0000256" key="2">
    <source>
        <dbReference type="ARBA" id="ARBA00022723"/>
    </source>
</evidence>